<evidence type="ECO:0000313" key="1">
    <source>
        <dbReference type="EMBL" id="KKM77692.1"/>
    </source>
</evidence>
<reference evidence="1" key="1">
    <citation type="journal article" date="2015" name="Nature">
        <title>Complex archaea that bridge the gap between prokaryotes and eukaryotes.</title>
        <authorList>
            <person name="Spang A."/>
            <person name="Saw J.H."/>
            <person name="Jorgensen S.L."/>
            <person name="Zaremba-Niedzwiedzka K."/>
            <person name="Martijn J."/>
            <person name="Lind A.E."/>
            <person name="van Eijk R."/>
            <person name="Schleper C."/>
            <person name="Guy L."/>
            <person name="Ettema T.J."/>
        </authorList>
    </citation>
    <scope>NUCLEOTIDE SEQUENCE</scope>
</reference>
<sequence length="84" mass="9214">MPKDDFTSICVSIPTTVLADVDLQLFDPVRCKIKYGTRSRLIVGLLERWLRNTTVEATMALPAIVPPVEMADASGAQAPEKGRQ</sequence>
<comment type="caution">
    <text evidence="1">The sequence shown here is derived from an EMBL/GenBank/DDBJ whole genome shotgun (WGS) entry which is preliminary data.</text>
</comment>
<proteinExistence type="predicted"/>
<dbReference type="EMBL" id="LAZR01008605">
    <property type="protein sequence ID" value="KKM77692.1"/>
    <property type="molecule type" value="Genomic_DNA"/>
</dbReference>
<accession>A0A0F9N8B1</accession>
<organism evidence="1">
    <name type="scientific">marine sediment metagenome</name>
    <dbReference type="NCBI Taxonomy" id="412755"/>
    <lineage>
        <taxon>unclassified sequences</taxon>
        <taxon>metagenomes</taxon>
        <taxon>ecological metagenomes</taxon>
    </lineage>
</organism>
<gene>
    <name evidence="1" type="ORF">LCGC14_1367440</name>
</gene>
<dbReference type="AlphaFoldDB" id="A0A0F9N8B1"/>
<protein>
    <recommendedName>
        <fullName evidence="2">Ribbon-helix-helix protein CopG domain-containing protein</fullName>
    </recommendedName>
</protein>
<evidence type="ECO:0008006" key="2">
    <source>
        <dbReference type="Google" id="ProtNLM"/>
    </source>
</evidence>
<name>A0A0F9N8B1_9ZZZZ</name>